<protein>
    <submittedName>
        <fullName evidence="2">Uncharacterized protein</fullName>
    </submittedName>
</protein>
<accession>A0A4Z2GUW2</accession>
<sequence length="102" mass="11018">MPSGEALQLTGAKEPLPAVLDKAYNSSTNKQTCLPAPRKTLLEQREDRHSPTARLGPVNPRLGRDAPDVAEANASGTQRGHWKLRTANLGTCPNAWHALQIS</sequence>
<evidence type="ECO:0000313" key="3">
    <source>
        <dbReference type="Proteomes" id="UP000314294"/>
    </source>
</evidence>
<feature type="region of interest" description="Disordered" evidence="1">
    <location>
        <begin position="44"/>
        <end position="66"/>
    </location>
</feature>
<dbReference type="Proteomes" id="UP000314294">
    <property type="component" value="Unassembled WGS sequence"/>
</dbReference>
<comment type="caution">
    <text evidence="2">The sequence shown here is derived from an EMBL/GenBank/DDBJ whole genome shotgun (WGS) entry which is preliminary data.</text>
</comment>
<evidence type="ECO:0000256" key="1">
    <source>
        <dbReference type="SAM" id="MobiDB-lite"/>
    </source>
</evidence>
<name>A0A4Z2GUW2_9TELE</name>
<organism evidence="2 3">
    <name type="scientific">Liparis tanakae</name>
    <name type="common">Tanaka's snailfish</name>
    <dbReference type="NCBI Taxonomy" id="230148"/>
    <lineage>
        <taxon>Eukaryota</taxon>
        <taxon>Metazoa</taxon>
        <taxon>Chordata</taxon>
        <taxon>Craniata</taxon>
        <taxon>Vertebrata</taxon>
        <taxon>Euteleostomi</taxon>
        <taxon>Actinopterygii</taxon>
        <taxon>Neopterygii</taxon>
        <taxon>Teleostei</taxon>
        <taxon>Neoteleostei</taxon>
        <taxon>Acanthomorphata</taxon>
        <taxon>Eupercaria</taxon>
        <taxon>Perciformes</taxon>
        <taxon>Cottioidei</taxon>
        <taxon>Cottales</taxon>
        <taxon>Liparidae</taxon>
        <taxon>Liparis</taxon>
    </lineage>
</organism>
<evidence type="ECO:0000313" key="2">
    <source>
        <dbReference type="EMBL" id="TNN57151.1"/>
    </source>
</evidence>
<keyword evidence="3" id="KW-1185">Reference proteome</keyword>
<proteinExistence type="predicted"/>
<dbReference type="AlphaFoldDB" id="A0A4Z2GUW2"/>
<dbReference type="EMBL" id="SRLO01000412">
    <property type="protein sequence ID" value="TNN57151.1"/>
    <property type="molecule type" value="Genomic_DNA"/>
</dbReference>
<gene>
    <name evidence="2" type="ORF">EYF80_032654</name>
</gene>
<reference evidence="2 3" key="1">
    <citation type="submission" date="2019-03" db="EMBL/GenBank/DDBJ databases">
        <title>First draft genome of Liparis tanakae, snailfish: a comprehensive survey of snailfish specific genes.</title>
        <authorList>
            <person name="Kim W."/>
            <person name="Song I."/>
            <person name="Jeong J.-H."/>
            <person name="Kim D."/>
            <person name="Kim S."/>
            <person name="Ryu S."/>
            <person name="Song J.Y."/>
            <person name="Lee S.K."/>
        </authorList>
    </citation>
    <scope>NUCLEOTIDE SEQUENCE [LARGE SCALE GENOMIC DNA]</scope>
    <source>
        <tissue evidence="2">Muscle</tissue>
    </source>
</reference>